<accession>A0ABZ0PDY1</accession>
<dbReference type="SUPFAM" id="SSF55298">
    <property type="entry name" value="YjgF-like"/>
    <property type="match status" value="1"/>
</dbReference>
<protein>
    <submittedName>
        <fullName evidence="1">RidA family protein</fullName>
        <ecNumber evidence="1">3.5.-.-</ecNumber>
    </submittedName>
</protein>
<dbReference type="RefSeq" id="WP_213615103.1">
    <property type="nucleotide sequence ID" value="NZ_CP137852.1"/>
</dbReference>
<dbReference type="EMBL" id="CP137852">
    <property type="protein sequence ID" value="WPB83481.1"/>
    <property type="molecule type" value="Genomic_DNA"/>
</dbReference>
<gene>
    <name evidence="1" type="ORF">R9Z33_15370</name>
</gene>
<dbReference type="GO" id="GO:0016787">
    <property type="term" value="F:hydrolase activity"/>
    <property type="evidence" value="ECO:0007669"/>
    <property type="project" value="UniProtKB-KW"/>
</dbReference>
<dbReference type="Proteomes" id="UP001305521">
    <property type="component" value="Chromosome"/>
</dbReference>
<evidence type="ECO:0000313" key="2">
    <source>
        <dbReference type="Proteomes" id="UP001305521"/>
    </source>
</evidence>
<sequence>MAHQRFRRFNTGMYYKDHDVKNEMCMAVRAGNIIFLRGQTGFTFDGGFVGHGDAAAQADQAMKNVKVLLEEAGAKMEHICKITTYITDRAYRESVYQVIGRHLGTIAPVGTGLIVNGLALPEMLVEIDIDAVIPDGEG</sequence>
<keyword evidence="2" id="KW-1185">Reference proteome</keyword>
<organism evidence="1 2">
    <name type="scientific">Sediminicoccus rosea</name>
    <dbReference type="NCBI Taxonomy" id="1225128"/>
    <lineage>
        <taxon>Bacteria</taxon>
        <taxon>Pseudomonadati</taxon>
        <taxon>Pseudomonadota</taxon>
        <taxon>Alphaproteobacteria</taxon>
        <taxon>Acetobacterales</taxon>
        <taxon>Roseomonadaceae</taxon>
        <taxon>Sediminicoccus</taxon>
    </lineage>
</organism>
<dbReference type="PANTHER" id="PTHR43857">
    <property type="entry name" value="BLR7761 PROTEIN"/>
    <property type="match status" value="1"/>
</dbReference>
<dbReference type="EC" id="3.5.-.-" evidence="1"/>
<dbReference type="InterPro" id="IPR006175">
    <property type="entry name" value="YjgF/YER057c/UK114"/>
</dbReference>
<proteinExistence type="predicted"/>
<name>A0ABZ0PDY1_9PROT</name>
<dbReference type="InterPro" id="IPR035959">
    <property type="entry name" value="RutC-like_sf"/>
</dbReference>
<reference evidence="1 2" key="1">
    <citation type="submission" date="2023-11" db="EMBL/GenBank/DDBJ databases">
        <title>Arctic aerobic anoxygenic photoheterotroph Sediminicoccus rosea KRV36 adapts its photosynthesis to long days of polar summer.</title>
        <authorList>
            <person name="Tomasch J."/>
            <person name="Kopejtka K."/>
            <person name="Bily T."/>
            <person name="Gardiner A.T."/>
            <person name="Gardian Z."/>
            <person name="Shivaramu S."/>
            <person name="Koblizek M."/>
            <person name="Engelhardt F."/>
            <person name="Kaftan D."/>
        </authorList>
    </citation>
    <scope>NUCLEOTIDE SEQUENCE [LARGE SCALE GENOMIC DNA]</scope>
    <source>
        <strain evidence="1 2">R-30</strain>
    </source>
</reference>
<evidence type="ECO:0000313" key="1">
    <source>
        <dbReference type="EMBL" id="WPB83481.1"/>
    </source>
</evidence>
<dbReference type="Gene3D" id="3.30.1330.40">
    <property type="entry name" value="RutC-like"/>
    <property type="match status" value="1"/>
</dbReference>
<dbReference type="Pfam" id="PF01042">
    <property type="entry name" value="Ribonuc_L-PSP"/>
    <property type="match status" value="1"/>
</dbReference>
<keyword evidence="1" id="KW-0378">Hydrolase</keyword>
<dbReference type="PANTHER" id="PTHR43857:SF1">
    <property type="entry name" value="YJGH FAMILY PROTEIN"/>
    <property type="match status" value="1"/>
</dbReference>